<evidence type="ECO:0000313" key="1">
    <source>
        <dbReference type="EMBL" id="GAV93145.1"/>
    </source>
</evidence>
<name>A0A1Q3DL91_9VIRU</name>
<protein>
    <submittedName>
        <fullName evidence="1">Uncharacterized protein</fullName>
    </submittedName>
</protein>
<dbReference type="EMBL" id="BDLS01000001">
    <property type="protein sequence ID" value="GAV93145.1"/>
    <property type="molecule type" value="Genomic_DNA"/>
</dbReference>
<gene>
    <name evidence="1" type="ORF">SCV_021</name>
</gene>
<sequence>MLPFRLICDNIEMTTLDVDHILISSVSNMNSSELEREINDFQQSLDVVDFSDAHTILSSGEFDDDCISLYKFTDSETYQVFRRMSEEYEMNKQPVVDIISNNHIEKKKFSPRRSLRIIARKAKRS</sequence>
<reference evidence="1" key="1">
    <citation type="submission" date="2017-01" db="EMBL/GenBank/DDBJ databases">
        <title>Draft genome sequence of uncultured bacilliform virus purified from snow crab.</title>
        <authorList>
            <person name="Takano T."/>
        </authorList>
    </citation>
    <scope>NUCLEOTIDE SEQUENCE</scope>
    <source>
        <strain evidence="1">Isolate_1</strain>
    </source>
</reference>
<accession>A0A1Q3DL91</accession>
<proteinExistence type="predicted"/>
<comment type="caution">
    <text evidence="1">The sequence shown here is derived from an EMBL/GenBank/DDBJ whole genome shotgun (WGS) entry which is preliminary data.</text>
</comment>
<organism evidence="1">
    <name type="scientific">Chionoecetes opilio bacilliform virus</name>
    <dbReference type="NCBI Taxonomy" id="1825681"/>
    <lineage>
        <taxon>Viruses</taxon>
        <taxon>Viruses incertae sedis</taxon>
        <taxon>Naldaviricetes</taxon>
        <taxon>Nimaviridae</taxon>
    </lineage>
</organism>